<comment type="pathway">
    <text evidence="11">Amino-acid degradation; L-tryptophan degradation via kynurenine pathway; L-kynurenine from L-tryptophan: step 2/2.</text>
</comment>
<dbReference type="HOGENOM" id="CLU_030671_3_0_7"/>
<comment type="cofactor">
    <cofactor evidence="1">
        <name>Zn(2+)</name>
        <dbReference type="ChEBI" id="CHEBI:29105"/>
    </cofactor>
</comment>
<evidence type="ECO:0000313" key="12">
    <source>
        <dbReference type="EMBL" id="ACL04601.1"/>
    </source>
</evidence>
<dbReference type="AlphaFoldDB" id="B8FBF7"/>
<comment type="function">
    <text evidence="2">Catalyzes the hydrolysis of N-formyl-L-kynurenine to L-kynurenine, the second step in the kynurenine pathway of tryptophan degradation.</text>
</comment>
<proteinExistence type="predicted"/>
<dbReference type="InterPro" id="IPR037175">
    <property type="entry name" value="KFase_sf"/>
</dbReference>
<dbReference type="InterPro" id="IPR007325">
    <property type="entry name" value="KFase/CYL"/>
</dbReference>
<evidence type="ECO:0000256" key="2">
    <source>
        <dbReference type="ARBA" id="ARBA00002204"/>
    </source>
</evidence>
<evidence type="ECO:0000256" key="6">
    <source>
        <dbReference type="ARBA" id="ARBA00022723"/>
    </source>
</evidence>
<evidence type="ECO:0000256" key="4">
    <source>
        <dbReference type="ARBA" id="ARBA00012930"/>
    </source>
</evidence>
<evidence type="ECO:0000256" key="8">
    <source>
        <dbReference type="ARBA" id="ARBA00022833"/>
    </source>
</evidence>
<name>B8FBF7_DESAL</name>
<protein>
    <recommendedName>
        <fullName evidence="5">Kynurenine formamidase</fullName>
        <ecNumber evidence="4">3.5.1.9</ecNumber>
    </recommendedName>
</protein>
<dbReference type="EMBL" id="CP001322">
    <property type="protein sequence ID" value="ACL04601.1"/>
    <property type="molecule type" value="Genomic_DNA"/>
</dbReference>
<accession>B8FBF7</accession>
<dbReference type="PANTHER" id="PTHR31118">
    <property type="entry name" value="CYCLASE-LIKE PROTEIN 2"/>
    <property type="match status" value="1"/>
</dbReference>
<dbReference type="Proteomes" id="UP000000739">
    <property type="component" value="Chromosome"/>
</dbReference>
<dbReference type="Pfam" id="PF04199">
    <property type="entry name" value="Cyclase"/>
    <property type="match status" value="1"/>
</dbReference>
<evidence type="ECO:0000256" key="10">
    <source>
        <dbReference type="ARBA" id="ARBA00048496"/>
    </source>
</evidence>
<sequence>MQVIDLSHPMTPEMPVFPGDPSPEIRIVASLENEGYVERLLTLSSHTGTHVDAPAHISPHGKTLDALPPEAFCGQGEVVDCRPLGSKPISLGFLKQSGCMSRPVDFILLYTGWDAFWGGEKYFSGFPVLTPEAAEWLIQAPIKGVGVDALSMDPIDSENLPVHNILLGQSVLIIENLANLGKLPARDFFFSCLPLPIEQGDGSPVRAAAIIGL</sequence>
<evidence type="ECO:0000256" key="11">
    <source>
        <dbReference type="ARBA" id="ARBA00060547"/>
    </source>
</evidence>
<comment type="subunit">
    <text evidence="3">Homodimer.</text>
</comment>
<dbReference type="EC" id="3.5.1.9" evidence="4"/>
<evidence type="ECO:0000256" key="7">
    <source>
        <dbReference type="ARBA" id="ARBA00022801"/>
    </source>
</evidence>
<keyword evidence="7 12" id="KW-0378">Hydrolase</keyword>
<dbReference type="RefSeq" id="WP_015947670.1">
    <property type="nucleotide sequence ID" value="NC_011768.1"/>
</dbReference>
<dbReference type="GO" id="GO:0004061">
    <property type="term" value="F:arylformamidase activity"/>
    <property type="evidence" value="ECO:0007669"/>
    <property type="project" value="UniProtKB-EC"/>
</dbReference>
<dbReference type="SUPFAM" id="SSF102198">
    <property type="entry name" value="Putative cyclase"/>
    <property type="match status" value="1"/>
</dbReference>
<dbReference type="KEGG" id="dal:Dalk_2911"/>
<keyword evidence="6" id="KW-0479">Metal-binding</keyword>
<evidence type="ECO:0000313" key="13">
    <source>
        <dbReference type="Proteomes" id="UP000000739"/>
    </source>
</evidence>
<organism evidence="12 13">
    <name type="scientific">Desulfatibacillum aliphaticivorans</name>
    <dbReference type="NCBI Taxonomy" id="218208"/>
    <lineage>
        <taxon>Bacteria</taxon>
        <taxon>Pseudomonadati</taxon>
        <taxon>Thermodesulfobacteriota</taxon>
        <taxon>Desulfobacteria</taxon>
        <taxon>Desulfobacterales</taxon>
        <taxon>Desulfatibacillaceae</taxon>
        <taxon>Desulfatibacillum</taxon>
    </lineage>
</organism>
<dbReference type="FunFam" id="3.50.30.50:FF:000001">
    <property type="entry name" value="Kynurenine formamidase"/>
    <property type="match status" value="1"/>
</dbReference>
<keyword evidence="8" id="KW-0862">Zinc</keyword>
<dbReference type="Gene3D" id="3.50.30.50">
    <property type="entry name" value="Putative cyclase"/>
    <property type="match status" value="1"/>
</dbReference>
<gene>
    <name evidence="12" type="ordered locus">Dalk_2911</name>
</gene>
<keyword evidence="13" id="KW-1185">Reference proteome</keyword>
<dbReference type="PANTHER" id="PTHR31118:SF12">
    <property type="entry name" value="CYCLASE-LIKE PROTEIN 2"/>
    <property type="match status" value="1"/>
</dbReference>
<comment type="catalytic activity">
    <reaction evidence="10">
        <text>N-formyl-L-kynurenine + H2O = L-kynurenine + formate + H(+)</text>
        <dbReference type="Rhea" id="RHEA:13009"/>
        <dbReference type="ChEBI" id="CHEBI:15377"/>
        <dbReference type="ChEBI" id="CHEBI:15378"/>
        <dbReference type="ChEBI" id="CHEBI:15740"/>
        <dbReference type="ChEBI" id="CHEBI:57959"/>
        <dbReference type="ChEBI" id="CHEBI:58629"/>
        <dbReference type="EC" id="3.5.1.9"/>
    </reaction>
</comment>
<reference evidence="12 13" key="1">
    <citation type="journal article" date="2012" name="Environ. Microbiol.">
        <title>The genome sequence of Desulfatibacillum alkenivorans AK-01: a blueprint for anaerobic alkane oxidation.</title>
        <authorList>
            <person name="Callaghan A.V."/>
            <person name="Morris B.E."/>
            <person name="Pereira I.A."/>
            <person name="McInerney M.J."/>
            <person name="Austin R.N."/>
            <person name="Groves J.T."/>
            <person name="Kukor J.J."/>
            <person name="Suflita J.M."/>
            <person name="Young L.Y."/>
            <person name="Zylstra G.J."/>
            <person name="Wawrik B."/>
        </authorList>
    </citation>
    <scope>NUCLEOTIDE SEQUENCE [LARGE SCALE GENOMIC DNA]</scope>
    <source>
        <strain evidence="12 13">AK-01</strain>
    </source>
</reference>
<dbReference type="GO" id="GO:0019441">
    <property type="term" value="P:L-tryptophan catabolic process to kynurenine"/>
    <property type="evidence" value="ECO:0007669"/>
    <property type="project" value="InterPro"/>
</dbReference>
<keyword evidence="9" id="KW-0823">Tryptophan catabolism</keyword>
<dbReference type="GO" id="GO:0046872">
    <property type="term" value="F:metal ion binding"/>
    <property type="evidence" value="ECO:0007669"/>
    <property type="project" value="UniProtKB-KW"/>
</dbReference>
<evidence type="ECO:0000256" key="5">
    <source>
        <dbReference type="ARBA" id="ARBA00014889"/>
    </source>
</evidence>
<evidence type="ECO:0000256" key="1">
    <source>
        <dbReference type="ARBA" id="ARBA00001947"/>
    </source>
</evidence>
<evidence type="ECO:0000256" key="3">
    <source>
        <dbReference type="ARBA" id="ARBA00011738"/>
    </source>
</evidence>
<dbReference type="eggNOG" id="COG1878">
    <property type="taxonomic scope" value="Bacteria"/>
</dbReference>
<evidence type="ECO:0000256" key="9">
    <source>
        <dbReference type="ARBA" id="ARBA00023079"/>
    </source>
</evidence>